<dbReference type="PANTHER" id="PTHR43312">
    <property type="entry name" value="D-THREO-ALDOSE 1-DEHYDROGENASE"/>
    <property type="match status" value="1"/>
</dbReference>
<evidence type="ECO:0000313" key="2">
    <source>
        <dbReference type="EMBL" id="SVC55720.1"/>
    </source>
</evidence>
<dbReference type="CDD" id="cd19097">
    <property type="entry name" value="AKR_unchar"/>
    <property type="match status" value="1"/>
</dbReference>
<feature type="non-terminal residue" evidence="2">
    <location>
        <position position="254"/>
    </location>
</feature>
<gene>
    <name evidence="2" type="ORF">METZ01_LOCUS308574</name>
</gene>
<accession>A0A382N4M1</accession>
<dbReference type="Gene3D" id="3.20.20.100">
    <property type="entry name" value="NADP-dependent oxidoreductase domain"/>
    <property type="match status" value="1"/>
</dbReference>
<sequence>MNITEKMVLGTAQFGSDYGIANIRGKPSKKDVFSILNKAWEKGIRRFDTAPGYGSEVLLGEFITANGLRNEAVVLSKIPSLEGATNYKKIIRNSLEESLTNLGSRVEVLFFHNSADSDLLQKNPDIFENLLYEYPVSSLGVSVYEPWEVDNLSGCKFELSFQFPFNVLDQRFERVSMVQGKRYARSIFLQGLLASANGLRPDVPLELLDLHKQYHSKLADLHVKPVNFAVSVVAQNESVDYFLIGVDSTQQLLD</sequence>
<dbReference type="EMBL" id="UINC01097747">
    <property type="protein sequence ID" value="SVC55720.1"/>
    <property type="molecule type" value="Genomic_DNA"/>
</dbReference>
<evidence type="ECO:0000259" key="1">
    <source>
        <dbReference type="Pfam" id="PF00248"/>
    </source>
</evidence>
<organism evidence="2">
    <name type="scientific">marine metagenome</name>
    <dbReference type="NCBI Taxonomy" id="408172"/>
    <lineage>
        <taxon>unclassified sequences</taxon>
        <taxon>metagenomes</taxon>
        <taxon>ecological metagenomes</taxon>
    </lineage>
</organism>
<dbReference type="SUPFAM" id="SSF51430">
    <property type="entry name" value="NAD(P)-linked oxidoreductase"/>
    <property type="match status" value="1"/>
</dbReference>
<dbReference type="InterPro" id="IPR053135">
    <property type="entry name" value="AKR2_Oxidoreductase"/>
</dbReference>
<feature type="domain" description="NADP-dependent oxidoreductase" evidence="1">
    <location>
        <begin position="6"/>
        <end position="252"/>
    </location>
</feature>
<dbReference type="InterPro" id="IPR023210">
    <property type="entry name" value="NADP_OxRdtase_dom"/>
</dbReference>
<name>A0A382N4M1_9ZZZZ</name>
<proteinExistence type="predicted"/>
<dbReference type="Pfam" id="PF00248">
    <property type="entry name" value="Aldo_ket_red"/>
    <property type="match status" value="1"/>
</dbReference>
<dbReference type="AlphaFoldDB" id="A0A382N4M1"/>
<protein>
    <recommendedName>
        <fullName evidence="1">NADP-dependent oxidoreductase domain-containing protein</fullName>
    </recommendedName>
</protein>
<dbReference type="PANTHER" id="PTHR43312:SF1">
    <property type="entry name" value="NADP-DEPENDENT OXIDOREDUCTASE DOMAIN-CONTAINING PROTEIN"/>
    <property type="match status" value="1"/>
</dbReference>
<reference evidence="2" key="1">
    <citation type="submission" date="2018-05" db="EMBL/GenBank/DDBJ databases">
        <authorList>
            <person name="Lanie J.A."/>
            <person name="Ng W.-L."/>
            <person name="Kazmierczak K.M."/>
            <person name="Andrzejewski T.M."/>
            <person name="Davidsen T.M."/>
            <person name="Wayne K.J."/>
            <person name="Tettelin H."/>
            <person name="Glass J.I."/>
            <person name="Rusch D."/>
            <person name="Podicherti R."/>
            <person name="Tsui H.-C.T."/>
            <person name="Winkler M.E."/>
        </authorList>
    </citation>
    <scope>NUCLEOTIDE SEQUENCE</scope>
</reference>
<dbReference type="InterPro" id="IPR036812">
    <property type="entry name" value="NAD(P)_OxRdtase_dom_sf"/>
</dbReference>